<reference evidence="2 3" key="1">
    <citation type="submission" date="2015-09" db="EMBL/GenBank/DDBJ databases">
        <title>Sorangium comparison.</title>
        <authorList>
            <person name="Zaburannyi N."/>
            <person name="Bunk B."/>
            <person name="Overmann J."/>
            <person name="Mueller R."/>
        </authorList>
    </citation>
    <scope>NUCLEOTIDE SEQUENCE [LARGE SCALE GENOMIC DNA]</scope>
    <source>
        <strain evidence="2 3">So ce26</strain>
    </source>
</reference>
<dbReference type="AlphaFoldDB" id="A0A2L0EYG2"/>
<accession>A0A2L0EYG2</accession>
<sequence length="168" mass="17555">MTALRAATAAQAATAVLAATAAQAATAWSEPPTTGNVLAQIGPPESPQAYVLNRDSGGGAYRARDDFGWGVGALPPVSHVADLAGTPERLVASASFYGAEPFRQNLSRTDGTAWTLNHDWMYFATSSDVKLPPRIWSDGRWVATAVDLGSYKYDGGLANTAVLCDLGP</sequence>
<proteinExistence type="predicted"/>
<feature type="signal peptide" evidence="1">
    <location>
        <begin position="1"/>
        <end position="24"/>
    </location>
</feature>
<organism evidence="2 3">
    <name type="scientific">Sorangium cellulosum</name>
    <name type="common">Polyangium cellulosum</name>
    <dbReference type="NCBI Taxonomy" id="56"/>
    <lineage>
        <taxon>Bacteria</taxon>
        <taxon>Pseudomonadati</taxon>
        <taxon>Myxococcota</taxon>
        <taxon>Polyangia</taxon>
        <taxon>Polyangiales</taxon>
        <taxon>Polyangiaceae</taxon>
        <taxon>Sorangium</taxon>
    </lineage>
</organism>
<dbReference type="Proteomes" id="UP000238348">
    <property type="component" value="Chromosome"/>
</dbReference>
<evidence type="ECO:0008006" key="4">
    <source>
        <dbReference type="Google" id="ProtNLM"/>
    </source>
</evidence>
<gene>
    <name evidence="2" type="ORF">SOCE26_057900</name>
</gene>
<name>A0A2L0EYG2_SORCE</name>
<evidence type="ECO:0000313" key="3">
    <source>
        <dbReference type="Proteomes" id="UP000238348"/>
    </source>
</evidence>
<evidence type="ECO:0000256" key="1">
    <source>
        <dbReference type="SAM" id="SignalP"/>
    </source>
</evidence>
<dbReference type="EMBL" id="CP012673">
    <property type="protein sequence ID" value="AUX44326.1"/>
    <property type="molecule type" value="Genomic_DNA"/>
</dbReference>
<evidence type="ECO:0000313" key="2">
    <source>
        <dbReference type="EMBL" id="AUX44326.1"/>
    </source>
</evidence>
<protein>
    <recommendedName>
        <fullName evidence="4">Secreted protein</fullName>
    </recommendedName>
</protein>
<keyword evidence="1" id="KW-0732">Signal</keyword>
<feature type="chain" id="PRO_5014603835" description="Secreted protein" evidence="1">
    <location>
        <begin position="25"/>
        <end position="168"/>
    </location>
</feature>